<reference evidence="2 3" key="1">
    <citation type="submission" date="2021-03" db="EMBL/GenBank/DDBJ databases">
        <title>Genomic Encyclopedia of Type Strains, Phase IV (KMG-IV): sequencing the most valuable type-strain genomes for metagenomic binning, comparative biology and taxonomic classification.</title>
        <authorList>
            <person name="Goeker M."/>
        </authorList>
    </citation>
    <scope>NUCLEOTIDE SEQUENCE [LARGE SCALE GENOMIC DNA]</scope>
    <source>
        <strain evidence="2 3">DSM 24738</strain>
    </source>
</reference>
<evidence type="ECO:0000259" key="1">
    <source>
        <dbReference type="Pfam" id="PF19502"/>
    </source>
</evidence>
<evidence type="ECO:0000313" key="3">
    <source>
        <dbReference type="Proteomes" id="UP001519343"/>
    </source>
</evidence>
<evidence type="ECO:0000313" key="2">
    <source>
        <dbReference type="EMBL" id="MBP1934824.1"/>
    </source>
</evidence>
<name>A0ABS4GX30_9BACL</name>
<proteinExistence type="predicted"/>
<dbReference type="EMBL" id="JAGGKT010000029">
    <property type="protein sequence ID" value="MBP1934824.1"/>
    <property type="molecule type" value="Genomic_DNA"/>
</dbReference>
<comment type="caution">
    <text evidence="2">The sequence shown here is derived from an EMBL/GenBank/DDBJ whole genome shotgun (WGS) entry which is preliminary data.</text>
</comment>
<protein>
    <recommendedName>
        <fullName evidence="1">DUF6036 domain-containing protein</fullName>
    </recommendedName>
</protein>
<organism evidence="2 3">
    <name type="scientific">Ammoniphilus resinae</name>
    <dbReference type="NCBI Taxonomy" id="861532"/>
    <lineage>
        <taxon>Bacteria</taxon>
        <taxon>Bacillati</taxon>
        <taxon>Bacillota</taxon>
        <taxon>Bacilli</taxon>
        <taxon>Bacillales</taxon>
        <taxon>Paenibacillaceae</taxon>
        <taxon>Aneurinibacillus group</taxon>
        <taxon>Ammoniphilus</taxon>
    </lineage>
</organism>
<gene>
    <name evidence="2" type="ORF">J2Z37_004844</name>
</gene>
<feature type="domain" description="DUF6036" evidence="1">
    <location>
        <begin position="31"/>
        <end position="137"/>
    </location>
</feature>
<dbReference type="Pfam" id="PF19502">
    <property type="entry name" value="DUF6036"/>
    <property type="match status" value="1"/>
</dbReference>
<sequence length="187" mass="21962">MDINEARVEIEKLVDAPKYDAMINTAAIITKLLEKDNIHPIVVGGLSVEIYTQSDYTTRDIDFVSDGYMKIADLLFKLGFEKEDRHFYHEKVEIAIEIPDNYLAGDYNRDIKLAIDDDKYVYVISIEDIIMDRLRASVHWRSSEDKIWGFKLLANNYERVDLTYMRQSVETKLEEIELENWISQIEE</sequence>
<accession>A0ABS4GX30</accession>
<dbReference type="RefSeq" id="WP_209812804.1">
    <property type="nucleotide sequence ID" value="NZ_JAGGKT010000029.1"/>
</dbReference>
<keyword evidence="3" id="KW-1185">Reference proteome</keyword>
<dbReference type="Proteomes" id="UP001519343">
    <property type="component" value="Unassembled WGS sequence"/>
</dbReference>
<dbReference type="InterPro" id="IPR045792">
    <property type="entry name" value="DUF6036"/>
</dbReference>